<organism evidence="17 18">
    <name type="scientific">Ornithinimicrobium cryptoxanthini</name>
    <dbReference type="NCBI Taxonomy" id="2934161"/>
    <lineage>
        <taxon>Bacteria</taxon>
        <taxon>Bacillati</taxon>
        <taxon>Actinomycetota</taxon>
        <taxon>Actinomycetes</taxon>
        <taxon>Micrococcales</taxon>
        <taxon>Ornithinimicrobiaceae</taxon>
        <taxon>Ornithinimicrobium</taxon>
    </lineage>
</organism>
<evidence type="ECO:0000256" key="3">
    <source>
        <dbReference type="ARBA" id="ARBA00006219"/>
    </source>
</evidence>
<dbReference type="Pfam" id="PF01636">
    <property type="entry name" value="APH"/>
    <property type="match status" value="1"/>
</dbReference>
<protein>
    <recommendedName>
        <fullName evidence="14">1,4-alpha-glucan branching enzyme GlgB</fullName>
        <ecNumber evidence="14">2.4.1.18</ecNumber>
    </recommendedName>
    <alternativeName>
        <fullName evidence="14">1,4-alpha-D-glucan:1,4-alpha-D-glucan 6-glucosyl-transferase</fullName>
    </alternativeName>
    <alternativeName>
        <fullName evidence="14">Alpha-(1-&gt;4)-glucan branching enzyme</fullName>
    </alternativeName>
    <alternativeName>
        <fullName evidence="14">Glycogen branching enzyme</fullName>
        <shortName evidence="14">BE</shortName>
    </alternativeName>
</protein>
<comment type="function">
    <text evidence="14">Catalyzes the formation of the alpha-1,6-glucosidic linkages in glycogen by scission of a 1,4-alpha-linked oligosaccharide from growing alpha-1,4-glucan chains and the subsequent attachment of the oligosaccharide to the alpha-1,6 position.</text>
</comment>
<feature type="active site" description="Nucleophile" evidence="14">
    <location>
        <position position="929"/>
    </location>
</feature>
<dbReference type="InterPro" id="IPR006047">
    <property type="entry name" value="GH13_cat_dom"/>
</dbReference>
<comment type="similarity">
    <text evidence="3">Belongs to the aminoglycoside phosphotransferase family.</text>
</comment>
<feature type="active site" description="Proton donor" evidence="14">
    <location>
        <position position="982"/>
    </location>
</feature>
<dbReference type="SUPFAM" id="SSF51011">
    <property type="entry name" value="Glycosyl hydrolase domain"/>
    <property type="match status" value="1"/>
</dbReference>
<evidence type="ECO:0000256" key="1">
    <source>
        <dbReference type="ARBA" id="ARBA00000826"/>
    </source>
</evidence>
<keyword evidence="11 14" id="KW-0320">Glycogen biosynthesis</keyword>
<dbReference type="InterPro" id="IPR006407">
    <property type="entry name" value="GlgB"/>
</dbReference>
<feature type="compositionally biased region" description="Polar residues" evidence="15">
    <location>
        <begin position="118"/>
        <end position="137"/>
    </location>
</feature>
<dbReference type="InterPro" id="IPR054169">
    <property type="entry name" value="GlgB_N"/>
</dbReference>
<evidence type="ECO:0000256" key="10">
    <source>
        <dbReference type="ARBA" id="ARBA00022840"/>
    </source>
</evidence>
<evidence type="ECO:0000256" key="4">
    <source>
        <dbReference type="ARBA" id="ARBA00009000"/>
    </source>
</evidence>
<feature type="region of interest" description="Disordered" evidence="15">
    <location>
        <begin position="118"/>
        <end position="139"/>
    </location>
</feature>
<comment type="pathway">
    <text evidence="2 14">Glycan biosynthesis; glycogen biosynthesis.</text>
</comment>
<dbReference type="EMBL" id="CP099490">
    <property type="protein sequence ID" value="USQ75616.1"/>
    <property type="molecule type" value="Genomic_DNA"/>
</dbReference>
<dbReference type="Pfam" id="PF02922">
    <property type="entry name" value="CBM_48"/>
    <property type="match status" value="1"/>
</dbReference>
<dbReference type="InterPro" id="IPR014756">
    <property type="entry name" value="Ig_E-set"/>
</dbReference>
<dbReference type="SUPFAM" id="SSF56112">
    <property type="entry name" value="Protein kinase-like (PK-like)"/>
    <property type="match status" value="1"/>
</dbReference>
<proteinExistence type="inferred from homology"/>
<accession>A0ABY4YFS3</accession>
<evidence type="ECO:0000256" key="8">
    <source>
        <dbReference type="ARBA" id="ARBA00022741"/>
    </source>
</evidence>
<sequence length="1294" mass="142362">MATLTPSFADFLPGWVARQRWFAGKGREPQLRRIGGYRLEDPADEVGIDVHLVVDESGPRPVTYHVPLTYRGEAAPELHTALVATTEHDELGTRWVYDGCHDPVYVQALADLMHSAGSVSGSDEGTGLTGSATTARSQGPRPVVRRSAVLVGEQSNTSIIVETGEPGASAPVIIKVFRVLQAGENPDVAVQSALAEAGSTLVPQPVGWVSGTWHEADGSLAEGHLAFAQEFLPGVQDAWRLALVAARDDEDFTERARLLGSATAQVHATLRVAFGTQELTSQVRQGLLDRWRERHEEAVAAAPELQEYADRCAAVYAAAAQADWPPLQRVHGDYHLGQVLDVPDRGWVLVDFEGEPLRALEERARPDLALRDVAGMLRSFDYAAGSIAQEGDLDRGSWAGAARTAFLDGYATESGEDLSASAALLAALELDKVLYEVVYEARNRPSWVGIPVAAVRSLVGRPTNGASEGPASTLPAEGGGGDEATTPGPRVDLRQPADPPPAAGEADQQNHYKNAGPGDETTTKMGVEPRPLDDQDLERLLRGLHHDPHSILGAHPHDGGITIRALRPLAETVTVLVDGGRHPMRHEKHGIWTAVVPGTQIPDYRIEVSWGGGGTHVQDDPYRFLPTLGEMDRHLISEGRHEQLWKVLGAHLRTYDGPLGQVRGTSFAVWAPHARGVHVVGDFNQWDNTAHPMRVLGTSGIWEIFVPDVWEGTRYKFDISGPDGHRRLKADPMARASEVPPSSASVVTHSWHEWGDEEWLRARAEHDPHSGPMSIYEVHLGSWRQGASYRDLAEQLTRYVSQMGFTHVELMPVMQHPYAPSWGYHVTGYYAADARFGSPDDLRYLIDRLHQEGIGVILDWVPGHFATDPWALARFDGTPIYEHPDPRRGWQKEWGSFIFDFGRPEVRNFLVANALYWLEEFHADGLRVDGVASMLYLDYSRNDGEWLPNKFGGRENLEAVALLQETNATAYRRSPGVVIIAEESTSWPGVTRSTESGGLGFGFKWNMGWMHDSLDYIHQQPIHRQYHHHQMTFSLMYAFSEQFVLPISHDEVVHGKGSLLRKMGGNDRWQQLASLRAYLAFMWAHPGKQLLFMGQEFAQIAEWADGRSLDWWLLDQPAHVGVQHLVRDLNLAYRDTSALWQLDHKEAGFQWLNADDAGGNTFSFIRYGTEDDAGQRPVLVALANFSGQPRQQVRVGVPRPGRWKELVNTDADYYGGSGVGNLGAVEAVDEPHQGQPHSVVLTLPPLGMLWLVPEAVESAVVDSEVVDSEAVAPAVAKSAAVDSATSPDTAENHP</sequence>
<dbReference type="Gene3D" id="2.60.40.10">
    <property type="entry name" value="Immunoglobulins"/>
    <property type="match status" value="2"/>
</dbReference>
<evidence type="ECO:0000256" key="2">
    <source>
        <dbReference type="ARBA" id="ARBA00004964"/>
    </source>
</evidence>
<keyword evidence="7 14" id="KW-0808">Transferase</keyword>
<evidence type="ECO:0000313" key="18">
    <source>
        <dbReference type="Proteomes" id="UP001056535"/>
    </source>
</evidence>
<dbReference type="Pfam" id="PF02806">
    <property type="entry name" value="Alpha-amylase_C"/>
    <property type="match status" value="1"/>
</dbReference>
<dbReference type="Gene3D" id="3.90.1200.10">
    <property type="match status" value="1"/>
</dbReference>
<dbReference type="Pfam" id="PF22019">
    <property type="entry name" value="GlgB_N"/>
    <property type="match status" value="1"/>
</dbReference>
<keyword evidence="6 14" id="KW-0321">Glycogen metabolism</keyword>
<evidence type="ECO:0000256" key="15">
    <source>
        <dbReference type="SAM" id="MobiDB-lite"/>
    </source>
</evidence>
<dbReference type="InterPro" id="IPR006048">
    <property type="entry name" value="A-amylase/branching_C"/>
</dbReference>
<dbReference type="Pfam" id="PF18085">
    <property type="entry name" value="Mak_N_cap"/>
    <property type="match status" value="1"/>
</dbReference>
<evidence type="ECO:0000256" key="9">
    <source>
        <dbReference type="ARBA" id="ARBA00022777"/>
    </source>
</evidence>
<keyword evidence="12 14" id="KW-0119">Carbohydrate metabolism</keyword>
<dbReference type="InterPro" id="IPR040999">
    <property type="entry name" value="Mak_N_cap"/>
</dbReference>
<keyword evidence="14 17" id="KW-0328">Glycosyltransferase</keyword>
<evidence type="ECO:0000256" key="5">
    <source>
        <dbReference type="ARBA" id="ARBA00011245"/>
    </source>
</evidence>
<evidence type="ECO:0000256" key="14">
    <source>
        <dbReference type="HAMAP-Rule" id="MF_00685"/>
    </source>
</evidence>
<dbReference type="PANTHER" id="PTHR43651">
    <property type="entry name" value="1,4-ALPHA-GLUCAN-BRANCHING ENZYME"/>
    <property type="match status" value="1"/>
</dbReference>
<dbReference type="CDD" id="cd11322">
    <property type="entry name" value="AmyAc_Glg_BE"/>
    <property type="match status" value="1"/>
</dbReference>
<dbReference type="InterPro" id="IPR013783">
    <property type="entry name" value="Ig-like_fold"/>
</dbReference>
<name>A0ABY4YFS3_9MICO</name>
<dbReference type="SMART" id="SM00642">
    <property type="entry name" value="Aamy"/>
    <property type="match status" value="1"/>
</dbReference>
<evidence type="ECO:0000256" key="6">
    <source>
        <dbReference type="ARBA" id="ARBA00022600"/>
    </source>
</evidence>
<dbReference type="PANTHER" id="PTHR43651:SF3">
    <property type="entry name" value="1,4-ALPHA-GLUCAN-BRANCHING ENZYME"/>
    <property type="match status" value="1"/>
</dbReference>
<feature type="region of interest" description="Disordered" evidence="15">
    <location>
        <begin position="461"/>
        <end position="531"/>
    </location>
</feature>
<dbReference type="CDD" id="cd02855">
    <property type="entry name" value="E_set_GBE_prok_N"/>
    <property type="match status" value="1"/>
</dbReference>
<dbReference type="Proteomes" id="UP001056535">
    <property type="component" value="Chromosome"/>
</dbReference>
<dbReference type="InterPro" id="IPR013780">
    <property type="entry name" value="Glyco_hydro_b"/>
</dbReference>
<dbReference type="Gene3D" id="2.60.40.1180">
    <property type="entry name" value="Golgi alpha-mannosidase II"/>
    <property type="match status" value="1"/>
</dbReference>
<evidence type="ECO:0000256" key="11">
    <source>
        <dbReference type="ARBA" id="ARBA00023056"/>
    </source>
</evidence>
<dbReference type="EC" id="2.4.1.18" evidence="14"/>
<dbReference type="Gene3D" id="3.20.20.80">
    <property type="entry name" value="Glycosidases"/>
    <property type="match status" value="1"/>
</dbReference>
<keyword evidence="18" id="KW-1185">Reference proteome</keyword>
<dbReference type="NCBIfam" id="NF003811">
    <property type="entry name" value="PRK05402.1"/>
    <property type="match status" value="1"/>
</dbReference>
<dbReference type="NCBIfam" id="TIGR01515">
    <property type="entry name" value="branching_enzym"/>
    <property type="match status" value="1"/>
</dbReference>
<comment type="catalytic activity">
    <reaction evidence="13">
        <text>D-maltose + ATP = alpha-maltose 1-phosphate + ADP + H(+)</text>
        <dbReference type="Rhea" id="RHEA:31915"/>
        <dbReference type="ChEBI" id="CHEBI:15378"/>
        <dbReference type="ChEBI" id="CHEBI:17306"/>
        <dbReference type="ChEBI" id="CHEBI:30616"/>
        <dbReference type="ChEBI" id="CHEBI:63576"/>
        <dbReference type="ChEBI" id="CHEBI:456216"/>
        <dbReference type="EC" id="2.7.1.175"/>
    </reaction>
</comment>
<dbReference type="SUPFAM" id="SSF51445">
    <property type="entry name" value="(Trans)glycosidases"/>
    <property type="match status" value="1"/>
</dbReference>
<gene>
    <name evidence="14 17" type="primary">glgB</name>
    <name evidence="17" type="ORF">NF557_13490</name>
</gene>
<dbReference type="InterPro" id="IPR017853">
    <property type="entry name" value="GH"/>
</dbReference>
<dbReference type="InterPro" id="IPR002575">
    <property type="entry name" value="Aminoglycoside_PTrfase"/>
</dbReference>
<dbReference type="RefSeq" id="WP_252620042.1">
    <property type="nucleotide sequence ID" value="NZ_CP099490.1"/>
</dbReference>
<keyword evidence="8" id="KW-0547">Nucleotide-binding</keyword>
<dbReference type="InterPro" id="IPR011009">
    <property type="entry name" value="Kinase-like_dom_sf"/>
</dbReference>
<evidence type="ECO:0000256" key="13">
    <source>
        <dbReference type="ARBA" id="ARBA00049067"/>
    </source>
</evidence>
<dbReference type="HAMAP" id="MF_00685">
    <property type="entry name" value="GlgB"/>
    <property type="match status" value="1"/>
</dbReference>
<dbReference type="Pfam" id="PF00128">
    <property type="entry name" value="Alpha-amylase"/>
    <property type="match status" value="1"/>
</dbReference>
<keyword evidence="10" id="KW-0067">ATP-binding</keyword>
<dbReference type="SUPFAM" id="SSF81296">
    <property type="entry name" value="E set domains"/>
    <property type="match status" value="1"/>
</dbReference>
<evidence type="ECO:0000256" key="7">
    <source>
        <dbReference type="ARBA" id="ARBA00022679"/>
    </source>
</evidence>
<keyword evidence="9" id="KW-0418">Kinase</keyword>
<dbReference type="NCBIfam" id="NF008967">
    <property type="entry name" value="PRK12313.1"/>
    <property type="match status" value="1"/>
</dbReference>
<evidence type="ECO:0000313" key="17">
    <source>
        <dbReference type="EMBL" id="USQ75616.1"/>
    </source>
</evidence>
<feature type="domain" description="Glycosyl hydrolase family 13 catalytic" evidence="16">
    <location>
        <begin position="777"/>
        <end position="1119"/>
    </location>
</feature>
<reference evidence="17" key="1">
    <citation type="submission" date="2022-06" db="EMBL/GenBank/DDBJ databases">
        <title>Ornithinimicrobium JY.X270.</title>
        <authorList>
            <person name="Huang Y."/>
        </authorList>
    </citation>
    <scope>NUCLEOTIDE SEQUENCE</scope>
    <source>
        <strain evidence="17">JY.X270</strain>
    </source>
</reference>
<evidence type="ECO:0000259" key="16">
    <source>
        <dbReference type="SMART" id="SM00642"/>
    </source>
</evidence>
<comment type="catalytic activity">
    <reaction evidence="1 14">
        <text>Transfers a segment of a (1-&gt;4)-alpha-D-glucan chain to a primary hydroxy group in a similar glucan chain.</text>
        <dbReference type="EC" id="2.4.1.18"/>
    </reaction>
</comment>
<dbReference type="GO" id="GO:0003844">
    <property type="term" value="F:1,4-alpha-glucan branching enzyme activity"/>
    <property type="evidence" value="ECO:0007669"/>
    <property type="project" value="UniProtKB-EC"/>
</dbReference>
<dbReference type="InterPro" id="IPR044143">
    <property type="entry name" value="GlgB_N_E_set_prok"/>
</dbReference>
<comment type="subunit">
    <text evidence="5 14">Monomer.</text>
</comment>
<comment type="similarity">
    <text evidence="4 14">Belongs to the glycosyl hydrolase 13 family. GlgB subfamily.</text>
</comment>
<evidence type="ECO:0000256" key="12">
    <source>
        <dbReference type="ARBA" id="ARBA00023277"/>
    </source>
</evidence>
<dbReference type="InterPro" id="IPR004193">
    <property type="entry name" value="Glyco_hydro_13_N"/>
</dbReference>